<evidence type="ECO:0000259" key="4">
    <source>
        <dbReference type="PROSITE" id="PS50902"/>
    </source>
</evidence>
<accession>A0ABU2Y4T6</accession>
<reference evidence="6 7" key="1">
    <citation type="submission" date="2023-09" db="EMBL/GenBank/DDBJ databases">
        <authorList>
            <person name="Rey-Velasco X."/>
        </authorList>
    </citation>
    <scope>NUCLEOTIDE SEQUENCE [LARGE SCALE GENOMIC DNA]</scope>
    <source>
        <strain evidence="6 7">P050</strain>
    </source>
</reference>
<comment type="caution">
    <text evidence="6">The sequence shown here is derived from an EMBL/GenBank/DDBJ whole genome shotgun (WGS) entry which is preliminary data.</text>
</comment>
<sequence length="724" mass="82283">MVGSIWRYSHFLVAAISAIFLLIASVSGAILAFEPISQSIQDYKISDFNQVTLSETIVVLKENYEEVLDIEVSSDDFVKASVFTFDGSSETIYIDPITGEKLGDVKPQSSFFSFVTNFHRSLFLKSIGRGFVGIISFLLCIITITGLFLLAERQGGLKKWFTKVQEKDWGQRYHVILGRWFLIPIFILALTGVYLSAEKFSLLPNNDLKHTTVKYETGEIIQDFTKLKLSEIRKLVFPFSPDEEDYFELTLQDKEQFVHQYNGKVLSEASFPFVTLASRLSMTLHTGQGSILWSLILLVSSLSMLFFMYSGLKMSIKRIRKKKVVLKVDDKDSCDFVLLIGSETGSTNVFASIFQRALKSVGKKVFVASLNDYSTYVNAKQIIVFTATYGNGDAPSNARKFQKIFSEVSPLNQMKYSIVGFGSKSYPNYCQFADEVQNLFKQHPNFVEATRLVKINDQSQQDFKSWEKLWNASSEIKLQMDLSVLQQKPKRQKTFEVVERTLLNSDNTFLITLRPKKRTRFQSGDLLNILPPESSTIRQYSISKCENDILLSIKKHDKGVCSTFLSEMKVGATFKGAVEKNEEFHLPKKAKEIWMISNGTGITPFLGMLEEAKSNVKVYFIWGGRTFESYKIYKNKLEEIRNNSNVKLSIAYSKEQDRNYVQDIIESEEREVITALENGAVFMLCGSVAMQKGVTEVLEKIMQNSATLTLDKIESNAQMLTDCY</sequence>
<dbReference type="RefSeq" id="WP_311593193.1">
    <property type="nucleotide sequence ID" value="NZ_JAVRHV010000003.1"/>
</dbReference>
<dbReference type="Gene3D" id="3.40.50.360">
    <property type="match status" value="1"/>
</dbReference>
<dbReference type="SUPFAM" id="SSF52343">
    <property type="entry name" value="Ferredoxin reductase-like, C-terminal NADP-linked domain"/>
    <property type="match status" value="1"/>
</dbReference>
<proteinExistence type="predicted"/>
<feature type="domain" description="FAD-binding FR-type" evidence="5">
    <location>
        <begin position="490"/>
        <end position="587"/>
    </location>
</feature>
<evidence type="ECO:0000313" key="6">
    <source>
        <dbReference type="EMBL" id="MDT0553203.1"/>
    </source>
</evidence>
<keyword evidence="7" id="KW-1185">Reference proteome</keyword>
<dbReference type="PANTHER" id="PTHR19384">
    <property type="entry name" value="NITRIC OXIDE SYNTHASE-RELATED"/>
    <property type="match status" value="1"/>
</dbReference>
<organism evidence="6 7">
    <name type="scientific">Urechidicola vernalis</name>
    <dbReference type="NCBI Taxonomy" id="3075600"/>
    <lineage>
        <taxon>Bacteria</taxon>
        <taxon>Pseudomonadati</taxon>
        <taxon>Bacteroidota</taxon>
        <taxon>Flavobacteriia</taxon>
        <taxon>Flavobacteriales</taxon>
        <taxon>Flavobacteriaceae</taxon>
        <taxon>Urechidicola</taxon>
    </lineage>
</organism>
<keyword evidence="3" id="KW-1133">Transmembrane helix</keyword>
<dbReference type="EMBL" id="JAVRHV010000003">
    <property type="protein sequence ID" value="MDT0553203.1"/>
    <property type="molecule type" value="Genomic_DNA"/>
</dbReference>
<dbReference type="PANTHER" id="PTHR19384:SF17">
    <property type="entry name" value="NADPH--CYTOCHROME P450 REDUCTASE"/>
    <property type="match status" value="1"/>
</dbReference>
<protein>
    <recommendedName>
        <fullName evidence="2">NADPH--hemoprotein reductase</fullName>
        <ecNumber evidence="2">1.6.2.4</ecNumber>
    </recommendedName>
</protein>
<evidence type="ECO:0000259" key="5">
    <source>
        <dbReference type="PROSITE" id="PS51384"/>
    </source>
</evidence>
<dbReference type="InterPro" id="IPR008254">
    <property type="entry name" value="Flavodoxin/NO_synth"/>
</dbReference>
<dbReference type="InterPro" id="IPR017938">
    <property type="entry name" value="Riboflavin_synthase-like_b-brl"/>
</dbReference>
<feature type="transmembrane region" description="Helical" evidence="3">
    <location>
        <begin position="291"/>
        <end position="312"/>
    </location>
</feature>
<dbReference type="InterPro" id="IPR017927">
    <property type="entry name" value="FAD-bd_FR_type"/>
</dbReference>
<dbReference type="InterPro" id="IPR005625">
    <property type="entry name" value="PepSY-ass_TM"/>
</dbReference>
<gene>
    <name evidence="6" type="ORF">RM519_08105</name>
</gene>
<dbReference type="EC" id="1.6.2.4" evidence="2"/>
<dbReference type="InterPro" id="IPR039261">
    <property type="entry name" value="FNR_nucleotide-bd"/>
</dbReference>
<evidence type="ECO:0000256" key="1">
    <source>
        <dbReference type="ARBA" id="ARBA00022630"/>
    </source>
</evidence>
<feature type="transmembrane region" description="Helical" evidence="3">
    <location>
        <begin position="130"/>
        <end position="151"/>
    </location>
</feature>
<keyword evidence="1" id="KW-0285">Flavoprotein</keyword>
<dbReference type="SUPFAM" id="SSF52218">
    <property type="entry name" value="Flavoproteins"/>
    <property type="match status" value="1"/>
</dbReference>
<dbReference type="PRINTS" id="PR00369">
    <property type="entry name" value="FLAVODOXIN"/>
</dbReference>
<dbReference type="Pfam" id="PF03929">
    <property type="entry name" value="PepSY_TM"/>
    <property type="match status" value="1"/>
</dbReference>
<dbReference type="Proteomes" id="UP001252186">
    <property type="component" value="Unassembled WGS sequence"/>
</dbReference>
<dbReference type="PROSITE" id="PS50902">
    <property type="entry name" value="FLAVODOXIN_LIKE"/>
    <property type="match status" value="1"/>
</dbReference>
<dbReference type="InterPro" id="IPR001709">
    <property type="entry name" value="Flavoprot_Pyr_Nucl_cyt_Rdtase"/>
</dbReference>
<evidence type="ECO:0000256" key="2">
    <source>
        <dbReference type="ARBA" id="ARBA00023797"/>
    </source>
</evidence>
<dbReference type="SUPFAM" id="SSF63380">
    <property type="entry name" value="Riboflavin synthase domain-like"/>
    <property type="match status" value="1"/>
</dbReference>
<dbReference type="PROSITE" id="PS51384">
    <property type="entry name" value="FAD_FR"/>
    <property type="match status" value="1"/>
</dbReference>
<evidence type="ECO:0000313" key="7">
    <source>
        <dbReference type="Proteomes" id="UP001252186"/>
    </source>
</evidence>
<dbReference type="PRINTS" id="PR00371">
    <property type="entry name" value="FPNCR"/>
</dbReference>
<feature type="domain" description="Flavodoxin-like" evidence="4">
    <location>
        <begin position="336"/>
        <end position="471"/>
    </location>
</feature>
<feature type="transmembrane region" description="Helical" evidence="3">
    <location>
        <begin position="172"/>
        <end position="195"/>
    </location>
</feature>
<evidence type="ECO:0000256" key="3">
    <source>
        <dbReference type="SAM" id="Phobius"/>
    </source>
</evidence>
<dbReference type="Gene3D" id="2.40.30.10">
    <property type="entry name" value="Translation factors"/>
    <property type="match status" value="1"/>
</dbReference>
<dbReference type="Gene3D" id="3.40.50.80">
    <property type="entry name" value="Nucleotide-binding domain of ferredoxin-NADP reductase (FNR) module"/>
    <property type="match status" value="1"/>
</dbReference>
<dbReference type="Pfam" id="PF00175">
    <property type="entry name" value="NAD_binding_1"/>
    <property type="match status" value="1"/>
</dbReference>
<name>A0ABU2Y4T6_9FLAO</name>
<dbReference type="InterPro" id="IPR029039">
    <property type="entry name" value="Flavoprotein-like_sf"/>
</dbReference>
<keyword evidence="3" id="KW-0472">Membrane</keyword>
<keyword evidence="3" id="KW-0812">Transmembrane</keyword>
<dbReference type="Pfam" id="PF00258">
    <property type="entry name" value="Flavodoxin_1"/>
    <property type="match status" value="1"/>
</dbReference>
<dbReference type="InterPro" id="IPR001433">
    <property type="entry name" value="OxRdtase_FAD/NAD-bd"/>
</dbReference>
<dbReference type="InterPro" id="IPR001094">
    <property type="entry name" value="Flavdoxin-like"/>
</dbReference>